<dbReference type="Pfam" id="PF18741">
    <property type="entry name" value="MTES_1575"/>
    <property type="match status" value="1"/>
</dbReference>
<evidence type="ECO:0000313" key="7">
    <source>
        <dbReference type="EMBL" id="OZY86071.1"/>
    </source>
</evidence>
<dbReference type="InterPro" id="IPR041677">
    <property type="entry name" value="DNA2/NAM7_AAA_11"/>
</dbReference>
<feature type="region of interest" description="Disordered" evidence="2">
    <location>
        <begin position="64"/>
        <end position="99"/>
    </location>
</feature>
<dbReference type="SUPFAM" id="SSF52980">
    <property type="entry name" value="Restriction endonuclease-like"/>
    <property type="match status" value="1"/>
</dbReference>
<evidence type="ECO:0000259" key="4">
    <source>
        <dbReference type="Pfam" id="PF13086"/>
    </source>
</evidence>
<dbReference type="InterPro" id="IPR025103">
    <property type="entry name" value="DUF4011"/>
</dbReference>
<dbReference type="Pfam" id="PF13086">
    <property type="entry name" value="AAA_11"/>
    <property type="match status" value="2"/>
</dbReference>
<dbReference type="InterPro" id="IPR041679">
    <property type="entry name" value="DNA2/NAM7-like_C"/>
</dbReference>
<dbReference type="InterPro" id="IPR011335">
    <property type="entry name" value="Restrct_endonuc-II-like"/>
</dbReference>
<dbReference type="Pfam" id="PF13195">
    <property type="entry name" value="DUF4011"/>
    <property type="match status" value="1"/>
</dbReference>
<evidence type="ECO:0000259" key="5">
    <source>
        <dbReference type="Pfam" id="PF13087"/>
    </source>
</evidence>
<feature type="domain" description="Restriction endonuclease type II-like" evidence="6">
    <location>
        <begin position="1257"/>
        <end position="1353"/>
    </location>
</feature>
<dbReference type="RefSeq" id="WP_094983832.1">
    <property type="nucleotide sequence ID" value="NZ_NHNI01000001.1"/>
</dbReference>
<evidence type="ECO:0000259" key="6">
    <source>
        <dbReference type="Pfam" id="PF18741"/>
    </source>
</evidence>
<dbReference type="Pfam" id="PF11784">
    <property type="entry name" value="DUF3320"/>
    <property type="match status" value="1"/>
</dbReference>
<dbReference type="FunFam" id="3.40.960.10:FF:000002">
    <property type="entry name" value="DNA helicase related protein"/>
    <property type="match status" value="1"/>
</dbReference>
<evidence type="ECO:0000259" key="3">
    <source>
        <dbReference type="Pfam" id="PF11784"/>
    </source>
</evidence>
<accession>A0A266Q9P1</accession>
<evidence type="ECO:0000313" key="8">
    <source>
        <dbReference type="Proteomes" id="UP000216101"/>
    </source>
</evidence>
<proteinExistence type="predicted"/>
<comment type="caution">
    <text evidence="7">The sequence shown here is derived from an EMBL/GenBank/DDBJ whole genome shotgun (WGS) entry which is preliminary data.</text>
</comment>
<dbReference type="InterPro" id="IPR027417">
    <property type="entry name" value="P-loop_NTPase"/>
</dbReference>
<dbReference type="CDD" id="cd18808">
    <property type="entry name" value="SF1_C_Upf1"/>
    <property type="match status" value="1"/>
</dbReference>
<feature type="domain" description="DNA2/NAM7 helicase helicase" evidence="4">
    <location>
        <begin position="307"/>
        <end position="384"/>
    </location>
</feature>
<dbReference type="PANTHER" id="PTHR10887">
    <property type="entry name" value="DNA2/NAM7 HELICASE FAMILY"/>
    <property type="match status" value="1"/>
</dbReference>
<feature type="domain" description="DNA2/NAM7 helicase-like C-terminal" evidence="5">
    <location>
        <begin position="1016"/>
        <end position="1211"/>
    </location>
</feature>
<dbReference type="Proteomes" id="UP000216101">
    <property type="component" value="Unassembled WGS sequence"/>
</dbReference>
<evidence type="ECO:0000256" key="1">
    <source>
        <dbReference type="SAM" id="Coils"/>
    </source>
</evidence>
<dbReference type="STRING" id="1209072.GCA_000766945_04226"/>
<reference evidence="8" key="1">
    <citation type="submission" date="2017-05" db="EMBL/GenBank/DDBJ databases">
        <authorList>
            <person name="Barney B.M."/>
        </authorList>
    </citation>
    <scope>NUCLEOTIDE SEQUENCE [LARGE SCALE GENOMIC DNA]</scope>
    <source>
        <strain evidence="8">PSBB022</strain>
    </source>
</reference>
<organism evidence="7 8">
    <name type="scientific">Cellvibrio mixtus</name>
    <dbReference type="NCBI Taxonomy" id="39650"/>
    <lineage>
        <taxon>Bacteria</taxon>
        <taxon>Pseudomonadati</taxon>
        <taxon>Pseudomonadota</taxon>
        <taxon>Gammaproteobacteria</taxon>
        <taxon>Cellvibrionales</taxon>
        <taxon>Cellvibrionaceae</taxon>
        <taxon>Cellvibrio</taxon>
    </lineage>
</organism>
<dbReference type="GO" id="GO:0004386">
    <property type="term" value="F:helicase activity"/>
    <property type="evidence" value="ECO:0007669"/>
    <property type="project" value="InterPro"/>
</dbReference>
<feature type="domain" description="DNA2/NAM7 helicase helicase" evidence="4">
    <location>
        <begin position="948"/>
        <end position="987"/>
    </location>
</feature>
<evidence type="ECO:0000256" key="2">
    <source>
        <dbReference type="SAM" id="MobiDB-lite"/>
    </source>
</evidence>
<dbReference type="InterPro" id="IPR045055">
    <property type="entry name" value="DNA2/NAM7-like"/>
</dbReference>
<dbReference type="Gene3D" id="3.40.50.300">
    <property type="entry name" value="P-loop containing nucleotide triphosphate hydrolases"/>
    <property type="match status" value="3"/>
</dbReference>
<feature type="domain" description="DUF3320" evidence="3">
    <location>
        <begin position="1413"/>
        <end position="1460"/>
    </location>
</feature>
<dbReference type="InterPro" id="IPR021754">
    <property type="entry name" value="DUF3320"/>
</dbReference>
<protein>
    <submittedName>
        <fullName evidence="7">Damage-inducible protein</fullName>
    </submittedName>
</protein>
<dbReference type="EMBL" id="NHNI01000001">
    <property type="protein sequence ID" value="OZY86071.1"/>
    <property type="molecule type" value="Genomic_DNA"/>
</dbReference>
<sequence>MVESVASKLEKSRQSLLDLSTRNRLLSLPKRATGKILNIYDELTPEVYKRLVLEGKNMTFLPGRMVEQDPDEVAPDDESGVSLPQPDDEVDESGLASRHKDAKLQTKLASDKLQHRLLEMFYDARTFIEEQGVNILYLGLGQLRWFDRNAPDKERSAPLILLPVALERKSAAERFHLVWLQEDASENLSLAAKLKADFGLILPEFKAGDDFDPVAYIDDVSKSISSQEGWSVQPDAMVLGFFSFAKFLMYRDLDPETWPADKRIDQQSLILATLQNGFPPKDAIFPENVHVDKILTVSDQRHVVDADSSQSLAIEAVRRGENLVIQGPPGTGKSQTITNVIAAAVADGKKVLFVSEKMAALEVVYRRLNAIGLGPACIELHSNRTNKRRVLDELKAARDLGRPKMERRDELIQELDQTRDELNRHVAILHARLKPTGITPFNVIGNLVRLQSIRLTGLPALLEKPEVWSYEELRARKTLLGDFQQKAQKVGVIANHPWRGSGHLALLKLDADHLHEKLPVVQKQLDDLLDVGSKLAQTLGFSCASTITEVNEHIHFSKLIGSAPSLDRVAVANAIWSNGLRELAQLVELGAKVQAGYTKLQVSFVESAWKEELNQCRQQIAANGDSLFRFLMGDYRKALATIKAHCKTEFPKAKQDRLRLIDDLIESQQLRKSLADKNELGRSAFGSLWDGETSDWSKLAEVLRWMKGQDGNGLSDSFRTLYSTLPEPSKCVQQGDVVEKQLQLFQQSLHVLITDYLLDLSEAFGVDKEILINFSVLQSRLASWVAEPETLFDWMQYQAIRKSLREAGLGEVINQVEKGSIPLEQVLLYFERAYYERLLKGLSHNVPEIATFDGDHHTNKVERFRAMDKQRIELARVETALKHFDQIPRTVGGIGPMGTLNGEIARKRGHMPLRKLFKLAGEAIQAIKPVFMMSPLSIAQFLEPGAVEFDVLVIDEASQIEPVDALGAVARCKQIVVVGDDRQLPPTRFFSRMTTESETSEDDDESFIAGASDVESILSLCMARGMPQMMLRWHYRSRHQSLIAVSNQQFYKNELFIVPSPHTAASGMGLRFNHVPNGIFDSGGTRVNREEAKVIAIKIIEHAKNNPHQSLGVAAFSLQQKIAIQDELELLRRKHLDVEPYFNSHPNEPFFIKNLENVQGDERDVIFISVAYAKNPSGGMNMFFGPISADGGERRLNVLISRAKLRCEVFASIKAEDIDLNRGKGKGVAALKVFLGYAETGNLSTVSQTNRENEAPFENEMKVALEAAGLIVRPHIGIAGLFIDLAILDQENTGRYLLGIECDGSSYQSSRSARDRDRLQQSVLEDHGWILHRVWITDWFRQPEKEINKILHAVEAAKAELTARQERDIQKEAGKVKINIVDRDDHSIIELATLKNEENRYQEANFDVPKHIELHEVPITHLAKIVQRVVEIEGPIHSDEMVTRIRTLWGLQRAGNRIREILEEAKKISQADGAITSDGEFLDIPGRKMRVRDRSGITSANPRKPEYLPPQEIKESIKQLLIENMGGKKHEIPSAVAKKMGLNVVSAQLRELILENLMQLHSSSQLTITSDDIFRVAVE</sequence>
<name>A0A266Q9P1_9GAMM</name>
<feature type="coiled-coil region" evidence="1">
    <location>
        <begin position="405"/>
        <end position="432"/>
    </location>
</feature>
<dbReference type="SUPFAM" id="SSF52540">
    <property type="entry name" value="P-loop containing nucleoside triphosphate hydrolases"/>
    <property type="match status" value="1"/>
</dbReference>
<feature type="compositionally biased region" description="Acidic residues" evidence="2">
    <location>
        <begin position="68"/>
        <end position="79"/>
    </location>
</feature>
<dbReference type="Pfam" id="PF13087">
    <property type="entry name" value="AAA_12"/>
    <property type="match status" value="1"/>
</dbReference>
<gene>
    <name evidence="7" type="ORF">CBP51_03300</name>
</gene>
<dbReference type="Gene3D" id="3.40.960.10">
    <property type="entry name" value="VSR Endonuclease"/>
    <property type="match status" value="1"/>
</dbReference>
<keyword evidence="1" id="KW-0175">Coiled coil</keyword>
<keyword evidence="8" id="KW-1185">Reference proteome</keyword>
<dbReference type="InterPro" id="IPR047187">
    <property type="entry name" value="SF1_C_Upf1"/>
</dbReference>
<dbReference type="FunFam" id="3.40.50.300:FF:002063">
    <property type="entry name" value="DNA helicase related protein"/>
    <property type="match status" value="1"/>
</dbReference>
<dbReference type="InterPro" id="IPR049468">
    <property type="entry name" value="Restrct_endonuc-II-like_dom"/>
</dbReference>